<dbReference type="GO" id="GO:0032259">
    <property type="term" value="P:methylation"/>
    <property type="evidence" value="ECO:0007669"/>
    <property type="project" value="UniProtKB-KW"/>
</dbReference>
<reference evidence="5 6" key="1">
    <citation type="submission" date="2019-07" db="EMBL/GenBank/DDBJ databases">
        <title>Analysis of the biochemical properties, biological activity and biotechnological potential of siderophores and biosurfactants produced by Antarctic psychrotolerant bacteria.</title>
        <authorList>
            <person name="Styczynski M."/>
            <person name="Krucon T."/>
            <person name="Decewicz P."/>
            <person name="Dziewit L."/>
        </authorList>
    </citation>
    <scope>NUCLEOTIDE SEQUENCE [LARGE SCALE GENOMIC DNA]</scope>
    <source>
        <strain evidence="5 6">ANT_H27</strain>
    </source>
</reference>
<feature type="region of interest" description="Disordered" evidence="3">
    <location>
        <begin position="1"/>
        <end position="26"/>
    </location>
</feature>
<protein>
    <submittedName>
        <fullName evidence="5">Methyltransferase domain-containing protein</fullName>
    </submittedName>
</protein>
<evidence type="ECO:0000256" key="1">
    <source>
        <dbReference type="ARBA" id="ARBA00022603"/>
    </source>
</evidence>
<dbReference type="Gene3D" id="3.40.50.150">
    <property type="entry name" value="Vaccinia Virus protein VP39"/>
    <property type="match status" value="1"/>
</dbReference>
<dbReference type="PANTHER" id="PTHR43861:SF1">
    <property type="entry name" value="TRANS-ACONITATE 2-METHYLTRANSFERASE"/>
    <property type="match status" value="1"/>
</dbReference>
<dbReference type="SUPFAM" id="SSF53335">
    <property type="entry name" value="S-adenosyl-L-methionine-dependent methyltransferases"/>
    <property type="match status" value="1"/>
</dbReference>
<dbReference type="RefSeq" id="WP_149620097.1">
    <property type="nucleotide sequence ID" value="NZ_VOBL01000014.1"/>
</dbReference>
<evidence type="ECO:0000256" key="2">
    <source>
        <dbReference type="ARBA" id="ARBA00022679"/>
    </source>
</evidence>
<dbReference type="OrthoDB" id="3382693at2"/>
<sequence length="291" mass="32240">MTTHHEHSPGHHPHAHGSHNDHQHSDEQGMAQMLDLDALLLKEHLRQIFEWTAGHHQNPRSIMDLGAGTGTGTLGLARTFPEASVLAVDQSEFMLGRLVATADEHGLSPRISTAQVDLDQAWPEAKDVDLVWAASSMHHMGNPARVFEHIATTLSADGMLVVVEMDKFPRYLPRELGFGVPGLEERCHEAADSASWNAHPDWADPIHNAGMAMIEQRTFDYAIDDDQKLVARAAHRWLSRMHAALQDSLSVADLQALEMLLDDEGPQSVFMRTDLSMRGSRTVWAARISQG</sequence>
<evidence type="ECO:0000256" key="3">
    <source>
        <dbReference type="SAM" id="MobiDB-lite"/>
    </source>
</evidence>
<evidence type="ECO:0000313" key="6">
    <source>
        <dbReference type="Proteomes" id="UP000323856"/>
    </source>
</evidence>
<accession>A0A5B0EAU9</accession>
<feature type="domain" description="Methyltransferase" evidence="4">
    <location>
        <begin position="62"/>
        <end position="158"/>
    </location>
</feature>
<dbReference type="PANTHER" id="PTHR43861">
    <property type="entry name" value="TRANS-ACONITATE 2-METHYLTRANSFERASE-RELATED"/>
    <property type="match status" value="1"/>
</dbReference>
<dbReference type="GO" id="GO:0008168">
    <property type="term" value="F:methyltransferase activity"/>
    <property type="evidence" value="ECO:0007669"/>
    <property type="project" value="UniProtKB-KW"/>
</dbReference>
<gene>
    <name evidence="5" type="ORF">FQ154_13315</name>
</gene>
<organism evidence="5 6">
    <name type="scientific">Paeniglutamicibacter gangotriensis</name>
    <dbReference type="NCBI Taxonomy" id="254787"/>
    <lineage>
        <taxon>Bacteria</taxon>
        <taxon>Bacillati</taxon>
        <taxon>Actinomycetota</taxon>
        <taxon>Actinomycetes</taxon>
        <taxon>Micrococcales</taxon>
        <taxon>Micrococcaceae</taxon>
        <taxon>Paeniglutamicibacter</taxon>
    </lineage>
</organism>
<dbReference type="EMBL" id="VOBL01000014">
    <property type="protein sequence ID" value="KAA0975776.1"/>
    <property type="molecule type" value="Genomic_DNA"/>
</dbReference>
<keyword evidence="1 5" id="KW-0489">Methyltransferase</keyword>
<evidence type="ECO:0000259" key="4">
    <source>
        <dbReference type="Pfam" id="PF13649"/>
    </source>
</evidence>
<dbReference type="InterPro" id="IPR029063">
    <property type="entry name" value="SAM-dependent_MTases_sf"/>
</dbReference>
<dbReference type="AlphaFoldDB" id="A0A5B0EAU9"/>
<keyword evidence="2 5" id="KW-0808">Transferase</keyword>
<evidence type="ECO:0000313" key="5">
    <source>
        <dbReference type="EMBL" id="KAA0975776.1"/>
    </source>
</evidence>
<proteinExistence type="predicted"/>
<name>A0A5B0EAU9_9MICC</name>
<comment type="caution">
    <text evidence="5">The sequence shown here is derived from an EMBL/GenBank/DDBJ whole genome shotgun (WGS) entry which is preliminary data.</text>
</comment>
<dbReference type="Pfam" id="PF13649">
    <property type="entry name" value="Methyltransf_25"/>
    <property type="match status" value="1"/>
</dbReference>
<dbReference type="Proteomes" id="UP000323856">
    <property type="component" value="Unassembled WGS sequence"/>
</dbReference>
<dbReference type="InterPro" id="IPR041698">
    <property type="entry name" value="Methyltransf_25"/>
</dbReference>